<reference evidence="2 3" key="1">
    <citation type="submission" date="2019-11" db="EMBL/GenBank/DDBJ databases">
        <title>Comparative genomics of hydrocarbon-degrading Desulfosarcina strains.</title>
        <authorList>
            <person name="Watanabe M."/>
            <person name="Kojima H."/>
            <person name="Fukui M."/>
        </authorList>
    </citation>
    <scope>NUCLEOTIDE SEQUENCE [LARGE SCALE GENOMIC DNA]</scope>
    <source>
        <strain evidence="2 3">PP31</strain>
    </source>
</reference>
<dbReference type="InterPro" id="IPR051460">
    <property type="entry name" value="HdrC_iron-sulfur_subunit"/>
</dbReference>
<dbReference type="Pfam" id="PF02754">
    <property type="entry name" value="CCG"/>
    <property type="match status" value="2"/>
</dbReference>
<organism evidence="2 3">
    <name type="scientific">Desulfosarcina widdelii</name>
    <dbReference type="NCBI Taxonomy" id="947919"/>
    <lineage>
        <taxon>Bacteria</taxon>
        <taxon>Pseudomonadati</taxon>
        <taxon>Thermodesulfobacteriota</taxon>
        <taxon>Desulfobacteria</taxon>
        <taxon>Desulfobacterales</taxon>
        <taxon>Desulfosarcinaceae</taxon>
        <taxon>Desulfosarcina</taxon>
    </lineage>
</organism>
<dbReference type="SUPFAM" id="SSF46548">
    <property type="entry name" value="alpha-helical ferredoxin"/>
    <property type="match status" value="1"/>
</dbReference>
<gene>
    <name evidence="2" type="ORF">DSCW_59130</name>
</gene>
<dbReference type="Pfam" id="PF13183">
    <property type="entry name" value="Fer4_8"/>
    <property type="match status" value="1"/>
</dbReference>
<dbReference type="Proteomes" id="UP000427769">
    <property type="component" value="Chromosome"/>
</dbReference>
<dbReference type="RefSeq" id="WP_155307127.1">
    <property type="nucleotide sequence ID" value="NZ_AP021875.1"/>
</dbReference>
<dbReference type="InterPro" id="IPR009051">
    <property type="entry name" value="Helical_ferredxn"/>
</dbReference>
<dbReference type="AlphaFoldDB" id="A0A5K7Z9I1"/>
<name>A0A5K7Z9I1_9BACT</name>
<dbReference type="PANTHER" id="PTHR43255:SF2">
    <property type="entry name" value="HETERODISULFIDE REDUCTASE RELATED PROTEIN"/>
    <property type="match status" value="1"/>
</dbReference>
<keyword evidence="3" id="KW-1185">Reference proteome</keyword>
<feature type="domain" description="4Fe-4S ferredoxin-type" evidence="1">
    <location>
        <begin position="63"/>
        <end position="95"/>
    </location>
</feature>
<evidence type="ECO:0000313" key="3">
    <source>
        <dbReference type="Proteomes" id="UP000427769"/>
    </source>
</evidence>
<dbReference type="Gene3D" id="1.10.1060.10">
    <property type="entry name" value="Alpha-helical ferredoxin"/>
    <property type="match status" value="1"/>
</dbReference>
<protein>
    <recommendedName>
        <fullName evidence="1">4Fe-4S ferredoxin-type domain-containing protein</fullName>
    </recommendedName>
</protein>
<dbReference type="InterPro" id="IPR017896">
    <property type="entry name" value="4Fe4S_Fe-S-bd"/>
</dbReference>
<accession>A0A5K7Z9I1</accession>
<dbReference type="PANTHER" id="PTHR43255">
    <property type="entry name" value="IRON-SULFUR-BINDING OXIDOREDUCTASE FADF-RELATED-RELATED"/>
    <property type="match status" value="1"/>
</dbReference>
<dbReference type="EMBL" id="AP021875">
    <property type="protein sequence ID" value="BBO78496.1"/>
    <property type="molecule type" value="Genomic_DNA"/>
</dbReference>
<dbReference type="InterPro" id="IPR004017">
    <property type="entry name" value="Cys_rich_dom"/>
</dbReference>
<dbReference type="GO" id="GO:0005886">
    <property type="term" value="C:plasma membrane"/>
    <property type="evidence" value="ECO:0007669"/>
    <property type="project" value="TreeGrafter"/>
</dbReference>
<dbReference type="GO" id="GO:0016491">
    <property type="term" value="F:oxidoreductase activity"/>
    <property type="evidence" value="ECO:0007669"/>
    <property type="project" value="UniProtKB-ARBA"/>
</dbReference>
<dbReference type="KEGG" id="dwd:DSCW_59130"/>
<dbReference type="GO" id="GO:0051536">
    <property type="term" value="F:iron-sulfur cluster binding"/>
    <property type="evidence" value="ECO:0007669"/>
    <property type="project" value="InterPro"/>
</dbReference>
<dbReference type="OrthoDB" id="9794954at2"/>
<proteinExistence type="predicted"/>
<sequence>MAIKKEDAILSIEEFEPQVWSCVNCYCGLCIEECPVFTETKKEAVTGRGMALIAHAFLNGELDASDINEDLAYSCTGCGWCEYTCALNTPVFIQKTGTRRTRVSGATLAEMFRMMKAEQGKVPKAVSDALGSLLKSGNPYRKPKKGKDRWVAGLNLGDSGTDTILYLGATIPFEDRATEMAEAVVDVLKAADIQFNILGSAEMDSGAFAMMMGEDGLFEEMVERTEKLINEKGVKTIICVSPHDYDAFRAYYPAFEGLEIKHYTQVFDELLAAGKLKLSKSVDKKIVYHDPCYLGRKNDIYEEPRNVLKSIPGVELLEMEKNREHAYCCGGGGTGLVHEIENIRMNQTRVEHAKEQDADCIAVACPICIQMLDDGVKSKNYKMEVKDIAQLLKEAI</sequence>
<evidence type="ECO:0000313" key="2">
    <source>
        <dbReference type="EMBL" id="BBO78496.1"/>
    </source>
</evidence>
<dbReference type="PROSITE" id="PS51379">
    <property type="entry name" value="4FE4S_FER_2"/>
    <property type="match status" value="1"/>
</dbReference>
<evidence type="ECO:0000259" key="1">
    <source>
        <dbReference type="PROSITE" id="PS51379"/>
    </source>
</evidence>